<dbReference type="AlphaFoldDB" id="A0A0Q0S453"/>
<dbReference type="PANTHER" id="PTHR43228">
    <property type="entry name" value="TWO-COMPONENT RESPONSE REGULATOR"/>
    <property type="match status" value="1"/>
</dbReference>
<name>A0A0Q0S453_9FLAO</name>
<protein>
    <submittedName>
        <fullName evidence="3">Response regulator receiver protein</fullName>
    </submittedName>
</protein>
<evidence type="ECO:0000313" key="3">
    <source>
        <dbReference type="EMBL" id="KQB40275.1"/>
    </source>
</evidence>
<dbReference type="SUPFAM" id="SSF52172">
    <property type="entry name" value="CheY-like"/>
    <property type="match status" value="1"/>
</dbReference>
<keyword evidence="1" id="KW-0597">Phosphoprotein</keyword>
<dbReference type="Gene3D" id="3.40.50.2300">
    <property type="match status" value="1"/>
</dbReference>
<feature type="domain" description="Response regulatory" evidence="2">
    <location>
        <begin position="6"/>
        <end position="130"/>
    </location>
</feature>
<dbReference type="OrthoDB" id="673128at2"/>
<dbReference type="InterPro" id="IPR011006">
    <property type="entry name" value="CheY-like_superfamily"/>
</dbReference>
<dbReference type="SMART" id="SM00448">
    <property type="entry name" value="REC"/>
    <property type="match status" value="1"/>
</dbReference>
<comment type="caution">
    <text evidence="3">The sequence shown here is derived from an EMBL/GenBank/DDBJ whole genome shotgun (WGS) entry which is preliminary data.</text>
</comment>
<organism evidence="3 4">
    <name type="scientific">Flavobacterium aquidurense</name>
    <dbReference type="NCBI Taxonomy" id="362413"/>
    <lineage>
        <taxon>Bacteria</taxon>
        <taxon>Pseudomonadati</taxon>
        <taxon>Bacteroidota</taxon>
        <taxon>Flavobacteriia</taxon>
        <taxon>Flavobacteriales</taxon>
        <taxon>Flavobacteriaceae</taxon>
        <taxon>Flavobacterium</taxon>
    </lineage>
</organism>
<dbReference type="Proteomes" id="UP000050443">
    <property type="component" value="Unassembled WGS sequence"/>
</dbReference>
<dbReference type="InterPro" id="IPR052048">
    <property type="entry name" value="ST_Response_Regulator"/>
</dbReference>
<dbReference type="STRING" id="362413.RC62_157"/>
<dbReference type="InterPro" id="IPR001789">
    <property type="entry name" value="Sig_transdc_resp-reg_receiver"/>
</dbReference>
<feature type="modified residue" description="4-aspartylphosphate" evidence="1">
    <location>
        <position position="60"/>
    </location>
</feature>
<dbReference type="Pfam" id="PF00072">
    <property type="entry name" value="Response_reg"/>
    <property type="match status" value="1"/>
</dbReference>
<gene>
    <name evidence="3" type="ORF">RC62_157</name>
</gene>
<dbReference type="GO" id="GO:0000160">
    <property type="term" value="P:phosphorelay signal transduction system"/>
    <property type="evidence" value="ECO:0007669"/>
    <property type="project" value="InterPro"/>
</dbReference>
<dbReference type="PANTHER" id="PTHR43228:SF1">
    <property type="entry name" value="TWO-COMPONENT RESPONSE REGULATOR ARR22"/>
    <property type="match status" value="1"/>
</dbReference>
<dbReference type="PATRIC" id="fig|362413.3.peg.153"/>
<accession>A0A0Q0S453</accession>
<evidence type="ECO:0000259" key="2">
    <source>
        <dbReference type="PROSITE" id="PS50110"/>
    </source>
</evidence>
<evidence type="ECO:0000313" key="4">
    <source>
        <dbReference type="Proteomes" id="UP000050443"/>
    </source>
</evidence>
<proteinExistence type="predicted"/>
<reference evidence="3 4" key="1">
    <citation type="submission" date="2014-09" db="EMBL/GenBank/DDBJ databases">
        <title>Genome sequence of Flavobacterium aquidurense RC62.</title>
        <authorList>
            <person name="Kim J.F."/>
            <person name="Kwak M.-J."/>
        </authorList>
    </citation>
    <scope>NUCLEOTIDE SEQUENCE [LARGE SCALE GENOMIC DNA]</scope>
    <source>
        <strain evidence="3 4">RC62</strain>
    </source>
</reference>
<sequence>MQLKPVFLVIEDNLIDQLVITQLLKKVLEIDQIIIVNNGKEGIDWLKTQKMTPSLIILLDIQMPLMNGFEFLDEFHKLSKETKKETQIYVLSSTLDHDELEHIDKNDYVTGFLNKPFPIEEFKRKFKSLNS</sequence>
<dbReference type="PROSITE" id="PS50110">
    <property type="entry name" value="RESPONSE_REGULATORY"/>
    <property type="match status" value="1"/>
</dbReference>
<dbReference type="RefSeq" id="WP_055094592.1">
    <property type="nucleotide sequence ID" value="NZ_JRLF01000010.1"/>
</dbReference>
<evidence type="ECO:0000256" key="1">
    <source>
        <dbReference type="PROSITE-ProRule" id="PRU00169"/>
    </source>
</evidence>
<dbReference type="EMBL" id="JRLF01000010">
    <property type="protein sequence ID" value="KQB40275.1"/>
    <property type="molecule type" value="Genomic_DNA"/>
</dbReference>